<evidence type="ECO:0000313" key="3">
    <source>
        <dbReference type="Proteomes" id="UP001049176"/>
    </source>
</evidence>
<sequence length="144" mass="14670">MFGTKTLLFQSILATVVLAVGVRSRNQVEARDALSDFTPPTQCASACGKVTSSLKACTAGDPSCRCEDLTGNTLATCLECAQAHNPDATVHNPGDLTDTFTACQTRILRKGGGGSVSVDVGGALSIRPNVLGAIGIAVAGSVFL</sequence>
<feature type="signal peptide" evidence="1">
    <location>
        <begin position="1"/>
        <end position="19"/>
    </location>
</feature>
<keyword evidence="1" id="KW-0732">Signal</keyword>
<dbReference type="Proteomes" id="UP001049176">
    <property type="component" value="Chromosome 5"/>
</dbReference>
<dbReference type="RefSeq" id="XP_043008289.1">
    <property type="nucleotide sequence ID" value="XM_043153006.1"/>
</dbReference>
<dbReference type="KEGG" id="more:E1B28_008222"/>
<keyword evidence="3" id="KW-1185">Reference proteome</keyword>
<evidence type="ECO:0000256" key="1">
    <source>
        <dbReference type="SAM" id="SignalP"/>
    </source>
</evidence>
<feature type="chain" id="PRO_5040208484" description="Extracellular membrane protein CFEM domain-containing protein" evidence="1">
    <location>
        <begin position="20"/>
        <end position="144"/>
    </location>
</feature>
<protein>
    <recommendedName>
        <fullName evidence="4">Extracellular membrane protein CFEM domain-containing protein</fullName>
    </recommendedName>
</protein>
<dbReference type="AlphaFoldDB" id="A0A9P7UU26"/>
<comment type="caution">
    <text evidence="2">The sequence shown here is derived from an EMBL/GenBank/DDBJ whole genome shotgun (WGS) entry which is preliminary data.</text>
</comment>
<dbReference type="GeneID" id="66077298"/>
<accession>A0A9P7UU26</accession>
<proteinExistence type="predicted"/>
<gene>
    <name evidence="2" type="ORF">E1B28_008222</name>
</gene>
<name>A0A9P7UU26_9AGAR</name>
<reference evidence="2" key="1">
    <citation type="journal article" date="2021" name="Genome Biol. Evol.">
        <title>The assembled and annotated genome of the fairy-ring fungus Marasmius oreades.</title>
        <authorList>
            <person name="Hiltunen M."/>
            <person name="Ament-Velasquez S.L."/>
            <person name="Johannesson H."/>
        </authorList>
    </citation>
    <scope>NUCLEOTIDE SEQUENCE</scope>
    <source>
        <strain evidence="2">03SP1</strain>
    </source>
</reference>
<dbReference type="EMBL" id="CM032185">
    <property type="protein sequence ID" value="KAG7091819.1"/>
    <property type="molecule type" value="Genomic_DNA"/>
</dbReference>
<organism evidence="2 3">
    <name type="scientific">Marasmius oreades</name>
    <name type="common">fairy-ring Marasmius</name>
    <dbReference type="NCBI Taxonomy" id="181124"/>
    <lineage>
        <taxon>Eukaryota</taxon>
        <taxon>Fungi</taxon>
        <taxon>Dikarya</taxon>
        <taxon>Basidiomycota</taxon>
        <taxon>Agaricomycotina</taxon>
        <taxon>Agaricomycetes</taxon>
        <taxon>Agaricomycetidae</taxon>
        <taxon>Agaricales</taxon>
        <taxon>Marasmiineae</taxon>
        <taxon>Marasmiaceae</taxon>
        <taxon>Marasmius</taxon>
    </lineage>
</organism>
<evidence type="ECO:0000313" key="2">
    <source>
        <dbReference type="EMBL" id="KAG7091819.1"/>
    </source>
</evidence>
<evidence type="ECO:0008006" key="4">
    <source>
        <dbReference type="Google" id="ProtNLM"/>
    </source>
</evidence>